<organism evidence="2 3">
    <name type="scientific">Jeotgalicoccus aerolatus</name>
    <dbReference type="NCBI Taxonomy" id="709510"/>
    <lineage>
        <taxon>Bacteria</taxon>
        <taxon>Bacillati</taxon>
        <taxon>Bacillota</taxon>
        <taxon>Bacilli</taxon>
        <taxon>Bacillales</taxon>
        <taxon>Staphylococcaceae</taxon>
        <taxon>Jeotgalicoccus</taxon>
    </lineage>
</organism>
<feature type="transmembrane region" description="Helical" evidence="1">
    <location>
        <begin position="6"/>
        <end position="28"/>
    </location>
</feature>
<evidence type="ECO:0000256" key="1">
    <source>
        <dbReference type="SAM" id="Phobius"/>
    </source>
</evidence>
<gene>
    <name evidence="2" type="ORF">J2Z27_002104</name>
</gene>
<proteinExistence type="predicted"/>
<dbReference type="Proteomes" id="UP001519348">
    <property type="component" value="Unassembled WGS sequence"/>
</dbReference>
<accession>A0ABS4HQC5</accession>
<evidence type="ECO:0000313" key="2">
    <source>
        <dbReference type="EMBL" id="MBP1953023.1"/>
    </source>
</evidence>
<keyword evidence="3" id="KW-1185">Reference proteome</keyword>
<reference evidence="2 3" key="1">
    <citation type="submission" date="2021-03" db="EMBL/GenBank/DDBJ databases">
        <title>Genomic Encyclopedia of Type Strains, Phase IV (KMG-IV): sequencing the most valuable type-strain genomes for metagenomic binning, comparative biology and taxonomic classification.</title>
        <authorList>
            <person name="Goeker M."/>
        </authorList>
    </citation>
    <scope>NUCLEOTIDE SEQUENCE [LARGE SCALE GENOMIC DNA]</scope>
    <source>
        <strain evidence="2 3">DSM 22420</strain>
    </source>
</reference>
<dbReference type="EMBL" id="JAGGKN010000007">
    <property type="protein sequence ID" value="MBP1953023.1"/>
    <property type="molecule type" value="Genomic_DNA"/>
</dbReference>
<name>A0ABS4HQC5_9STAP</name>
<keyword evidence="1" id="KW-0472">Membrane</keyword>
<sequence length="45" mass="5315">MGGFPLEGWIIIVVPPVLMITSVVIWYFKEVKREKLEDELIKKRN</sequence>
<evidence type="ECO:0000313" key="3">
    <source>
        <dbReference type="Proteomes" id="UP001519348"/>
    </source>
</evidence>
<protein>
    <submittedName>
        <fullName evidence="2">Uncharacterized protein</fullName>
    </submittedName>
</protein>
<dbReference type="RefSeq" id="WP_186089618.1">
    <property type="nucleotide sequence ID" value="NZ_BMCN01000002.1"/>
</dbReference>
<keyword evidence="1" id="KW-0812">Transmembrane</keyword>
<comment type="caution">
    <text evidence="2">The sequence shown here is derived from an EMBL/GenBank/DDBJ whole genome shotgun (WGS) entry which is preliminary data.</text>
</comment>
<keyword evidence="1" id="KW-1133">Transmembrane helix</keyword>